<name>A0A1B7KYX4_9ENTR</name>
<gene>
    <name evidence="3 4" type="primary">nrdI</name>
    <name evidence="4" type="ORF">A9B99_15550</name>
</gene>
<keyword evidence="5" id="KW-1185">Reference proteome</keyword>
<evidence type="ECO:0000256" key="2">
    <source>
        <dbReference type="ARBA" id="ARBA00009942"/>
    </source>
</evidence>
<dbReference type="AlphaFoldDB" id="A0A1B7KYX4"/>
<dbReference type="InterPro" id="IPR029039">
    <property type="entry name" value="Flavoprotein-like_sf"/>
</dbReference>
<dbReference type="InterPro" id="IPR020852">
    <property type="entry name" value="RNR_Ib_NrdI_bac"/>
</dbReference>
<dbReference type="RefSeq" id="WP_064600856.1">
    <property type="nucleotide sequence ID" value="NZ_CP134782.1"/>
</dbReference>
<comment type="function">
    <text evidence="1 3">Probably involved in ribonucleotide reductase function.</text>
</comment>
<evidence type="ECO:0000256" key="3">
    <source>
        <dbReference type="HAMAP-Rule" id="MF_00128"/>
    </source>
</evidence>
<dbReference type="InterPro" id="IPR004465">
    <property type="entry name" value="RNR_NrdI"/>
</dbReference>
<evidence type="ECO:0000313" key="5">
    <source>
        <dbReference type="Proteomes" id="UP000078225"/>
    </source>
</evidence>
<protein>
    <recommendedName>
        <fullName evidence="3">Protein NrdI</fullName>
    </recommendedName>
</protein>
<accession>A0A1B7KYX4</accession>
<reference evidence="5" key="1">
    <citation type="submission" date="2016-05" db="EMBL/GenBank/DDBJ databases">
        <authorList>
            <person name="Behera P."/>
            <person name="Vaishampayan P."/>
            <person name="Singh N."/>
            <person name="Raina V."/>
            <person name="Suar M."/>
            <person name="Pattnaik A."/>
            <person name="Rastogi G."/>
        </authorList>
    </citation>
    <scope>NUCLEOTIDE SEQUENCE [LARGE SCALE GENOMIC DNA]</scope>
    <source>
        <strain evidence="5">MP23</strain>
    </source>
</reference>
<dbReference type="SUPFAM" id="SSF52218">
    <property type="entry name" value="Flavoproteins"/>
    <property type="match status" value="1"/>
</dbReference>
<dbReference type="EMBL" id="LYRP01000048">
    <property type="protein sequence ID" value="OAT75288.1"/>
    <property type="molecule type" value="Genomic_DNA"/>
</dbReference>
<dbReference type="STRING" id="1691903.A9B99_15550"/>
<dbReference type="PANTHER" id="PTHR37297">
    <property type="entry name" value="PROTEIN NRDI"/>
    <property type="match status" value="1"/>
</dbReference>
<organism evidence="4 5">
    <name type="scientific">Mangrovibacter phragmitis</name>
    <dbReference type="NCBI Taxonomy" id="1691903"/>
    <lineage>
        <taxon>Bacteria</taxon>
        <taxon>Pseudomonadati</taxon>
        <taxon>Pseudomonadota</taxon>
        <taxon>Gammaproteobacteria</taxon>
        <taxon>Enterobacterales</taxon>
        <taxon>Enterobacteriaceae</taxon>
        <taxon>Mangrovibacter</taxon>
    </lineage>
</organism>
<dbReference type="OrthoDB" id="350535at2"/>
<comment type="similarity">
    <text evidence="2 3">Belongs to the NrdI family.</text>
</comment>
<dbReference type="NCBIfam" id="TIGR00333">
    <property type="entry name" value="nrdI"/>
    <property type="match status" value="1"/>
</dbReference>
<dbReference type="Proteomes" id="UP000078225">
    <property type="component" value="Unassembled WGS sequence"/>
</dbReference>
<proteinExistence type="inferred from homology"/>
<sequence>MSNLVYYSSSSGNTRRFVERLAIPALRITTPPHPILYVREPFILIVPTYGGGGTNGAVPAPVIRFLNQPENRHLLKGVIASGNRSFGAGFCLAGKVIAEKCQVPCLYRFELLGTPEDVENVRKGVKQFWLQQR</sequence>
<dbReference type="HAMAP" id="MF_00128">
    <property type="entry name" value="NrdI"/>
    <property type="match status" value="1"/>
</dbReference>
<dbReference type="Gene3D" id="3.40.50.360">
    <property type="match status" value="1"/>
</dbReference>
<dbReference type="Pfam" id="PF07972">
    <property type="entry name" value="Flavodoxin_NdrI"/>
    <property type="match status" value="1"/>
</dbReference>
<comment type="caution">
    <text evidence="4">The sequence shown here is derived from an EMBL/GenBank/DDBJ whole genome shotgun (WGS) entry which is preliminary data.</text>
</comment>
<evidence type="ECO:0000256" key="1">
    <source>
        <dbReference type="ARBA" id="ARBA00003999"/>
    </source>
</evidence>
<dbReference type="GO" id="GO:0010181">
    <property type="term" value="F:FMN binding"/>
    <property type="evidence" value="ECO:0007669"/>
    <property type="project" value="InterPro"/>
</dbReference>
<dbReference type="PANTHER" id="PTHR37297:SF1">
    <property type="entry name" value="PROTEIN NRDI"/>
    <property type="match status" value="1"/>
</dbReference>
<dbReference type="PIRSF" id="PIRSF005087">
    <property type="entry name" value="NrdI"/>
    <property type="match status" value="1"/>
</dbReference>
<evidence type="ECO:0000313" key="4">
    <source>
        <dbReference type="EMBL" id="OAT75288.1"/>
    </source>
</evidence>